<feature type="transmembrane region" description="Helical" evidence="1">
    <location>
        <begin position="129"/>
        <end position="148"/>
    </location>
</feature>
<feature type="transmembrane region" description="Helical" evidence="1">
    <location>
        <begin position="100"/>
        <end position="122"/>
    </location>
</feature>
<keyword evidence="2" id="KW-0732">Signal</keyword>
<dbReference type="RefSeq" id="WP_405286412.1">
    <property type="nucleotide sequence ID" value="NZ_JBBHLI010000002.1"/>
</dbReference>
<feature type="domain" description="Glycine zipper 2TM" evidence="3">
    <location>
        <begin position="108"/>
        <end position="143"/>
    </location>
</feature>
<feature type="transmembrane region" description="Helical" evidence="1">
    <location>
        <begin position="33"/>
        <end position="53"/>
    </location>
</feature>
<evidence type="ECO:0000256" key="2">
    <source>
        <dbReference type="SAM" id="SignalP"/>
    </source>
</evidence>
<dbReference type="Pfam" id="PF05433">
    <property type="entry name" value="Rick_17kDa_Anti"/>
    <property type="match status" value="1"/>
</dbReference>
<evidence type="ECO:0000313" key="5">
    <source>
        <dbReference type="Proteomes" id="UP001484239"/>
    </source>
</evidence>
<feature type="signal peptide" evidence="2">
    <location>
        <begin position="1"/>
        <end position="28"/>
    </location>
</feature>
<keyword evidence="1" id="KW-0812">Transmembrane</keyword>
<keyword evidence="1" id="KW-1133">Transmembrane helix</keyword>
<accession>A0ABU9E8E2</accession>
<proteinExistence type="predicted"/>
<dbReference type="EMBL" id="JBBHLI010000002">
    <property type="protein sequence ID" value="MEK9500215.1"/>
    <property type="molecule type" value="Genomic_DNA"/>
</dbReference>
<feature type="chain" id="PRO_5046198710" evidence="2">
    <location>
        <begin position="29"/>
        <end position="175"/>
    </location>
</feature>
<dbReference type="InterPro" id="IPR008816">
    <property type="entry name" value="Gly_zipper_2TM_dom"/>
</dbReference>
<dbReference type="Proteomes" id="UP001484239">
    <property type="component" value="Unassembled WGS sequence"/>
</dbReference>
<evidence type="ECO:0000259" key="3">
    <source>
        <dbReference type="Pfam" id="PF05433"/>
    </source>
</evidence>
<feature type="transmembrane region" description="Helical" evidence="1">
    <location>
        <begin position="65"/>
        <end position="88"/>
    </location>
</feature>
<evidence type="ECO:0000256" key="1">
    <source>
        <dbReference type="SAM" id="Phobius"/>
    </source>
</evidence>
<keyword evidence="5" id="KW-1185">Reference proteome</keyword>
<sequence length="175" mass="17214">MSRRSLNLGLAVALGAALHAAPARPAGAQTIPAVVGAAGGFVAGTYTMAAIYVTKARFGHYLFSLHDALTITPEILPVVAGPVAGGWLGAESKVALGRAAGWGAVGFFGGAALGVTAGHLIWRSDEGRWAGAIIGSAAGMLAGVVLGARDGFADDSGPAAPTPLFSISIPLGGGR</sequence>
<protein>
    <submittedName>
        <fullName evidence="4">Glycine zipper 2TM domain-containing protein</fullName>
    </submittedName>
</protein>
<evidence type="ECO:0000313" key="4">
    <source>
        <dbReference type="EMBL" id="MEK9500215.1"/>
    </source>
</evidence>
<reference evidence="4 5" key="1">
    <citation type="submission" date="2024-02" db="EMBL/GenBank/DDBJ databases">
        <title>A novel Gemmatimonadota bacterium.</title>
        <authorList>
            <person name="Du Z.-J."/>
            <person name="Ye Y.-Q."/>
        </authorList>
    </citation>
    <scope>NUCLEOTIDE SEQUENCE [LARGE SCALE GENOMIC DNA]</scope>
    <source>
        <strain evidence="4 5">DH-20</strain>
    </source>
</reference>
<gene>
    <name evidence="4" type="ORF">WI372_04440</name>
</gene>
<name>A0ABU9E8E2_9BACT</name>
<keyword evidence="1" id="KW-0472">Membrane</keyword>
<organism evidence="4 5">
    <name type="scientific">Gaopeijia maritima</name>
    <dbReference type="NCBI Taxonomy" id="3119007"/>
    <lineage>
        <taxon>Bacteria</taxon>
        <taxon>Pseudomonadati</taxon>
        <taxon>Gemmatimonadota</taxon>
        <taxon>Longimicrobiia</taxon>
        <taxon>Gaopeijiales</taxon>
        <taxon>Gaopeijiaceae</taxon>
        <taxon>Gaopeijia</taxon>
    </lineage>
</organism>
<comment type="caution">
    <text evidence="4">The sequence shown here is derived from an EMBL/GenBank/DDBJ whole genome shotgun (WGS) entry which is preliminary data.</text>
</comment>